<sequence>MKRVLCHGDLWSTNLIWRKGENCMQLASVIDFQTAHFGCPTTDIARLLNACLSAKDRRESWEVLLEKFYSYLSEEIGGGEIPYTLDQLKQGYRLYFPFSACMIVSVIAPLFELANSSDDNGYRERVQELVLEKTKGLLEDTLKFHEENKEKMRKKALETIKHERLRRRLRCDGMIQNCLNT</sequence>
<accession>A0A016SY57</accession>
<dbReference type="Pfam" id="PF07914">
    <property type="entry name" value="DUF1679"/>
    <property type="match status" value="1"/>
</dbReference>
<reference evidence="2" key="1">
    <citation type="journal article" date="2015" name="Nat. Genet.">
        <title>The genome and transcriptome of the zoonotic hookworm Ancylostoma ceylanicum identify infection-specific gene families.</title>
        <authorList>
            <person name="Schwarz E.M."/>
            <person name="Hu Y."/>
            <person name="Antoshechkin I."/>
            <person name="Miller M.M."/>
            <person name="Sternberg P.W."/>
            <person name="Aroian R.V."/>
        </authorList>
    </citation>
    <scope>NUCLEOTIDE SEQUENCE</scope>
    <source>
        <strain evidence="2">HY135</strain>
    </source>
</reference>
<dbReference type="InterPro" id="IPR012877">
    <property type="entry name" value="Dhs-27"/>
</dbReference>
<dbReference type="OrthoDB" id="5777157at2759"/>
<comment type="caution">
    <text evidence="1">The sequence shown here is derived from an EMBL/GenBank/DDBJ whole genome shotgun (WGS) entry which is preliminary data.</text>
</comment>
<dbReference type="InterPro" id="IPR052961">
    <property type="entry name" value="Oxido-Kinase-like_Enzymes"/>
</dbReference>
<protein>
    <recommendedName>
        <fullName evidence="3">CHK kinase-like domain-containing protein</fullName>
    </recommendedName>
</protein>
<dbReference type="PANTHER" id="PTHR23020">
    <property type="entry name" value="UNCHARACTERIZED NUCLEAR HORMONE RECEPTOR-RELATED"/>
    <property type="match status" value="1"/>
</dbReference>
<dbReference type="AlphaFoldDB" id="A0A016SY57"/>
<proteinExistence type="predicted"/>
<evidence type="ECO:0000313" key="2">
    <source>
        <dbReference type="Proteomes" id="UP000024635"/>
    </source>
</evidence>
<dbReference type="Gene3D" id="3.90.1200.10">
    <property type="match status" value="1"/>
</dbReference>
<keyword evidence="2" id="KW-1185">Reference proteome</keyword>
<name>A0A016SY57_9BILA</name>
<dbReference type="Proteomes" id="UP000024635">
    <property type="component" value="Unassembled WGS sequence"/>
</dbReference>
<dbReference type="EMBL" id="JARK01001496">
    <property type="protein sequence ID" value="EYB95395.1"/>
    <property type="molecule type" value="Genomic_DNA"/>
</dbReference>
<gene>
    <name evidence="1" type="primary">Acey_s0160.g3332</name>
    <name evidence="1" type="ORF">Y032_0160g3332</name>
</gene>
<evidence type="ECO:0008006" key="3">
    <source>
        <dbReference type="Google" id="ProtNLM"/>
    </source>
</evidence>
<dbReference type="PANTHER" id="PTHR23020:SF8">
    <property type="entry name" value="CHK KINASE-LIKE DOMAIN-CONTAINING PROTEIN"/>
    <property type="match status" value="1"/>
</dbReference>
<evidence type="ECO:0000313" key="1">
    <source>
        <dbReference type="EMBL" id="EYB95395.1"/>
    </source>
</evidence>
<organism evidence="1 2">
    <name type="scientific">Ancylostoma ceylanicum</name>
    <dbReference type="NCBI Taxonomy" id="53326"/>
    <lineage>
        <taxon>Eukaryota</taxon>
        <taxon>Metazoa</taxon>
        <taxon>Ecdysozoa</taxon>
        <taxon>Nematoda</taxon>
        <taxon>Chromadorea</taxon>
        <taxon>Rhabditida</taxon>
        <taxon>Rhabditina</taxon>
        <taxon>Rhabditomorpha</taxon>
        <taxon>Strongyloidea</taxon>
        <taxon>Ancylostomatidae</taxon>
        <taxon>Ancylostomatinae</taxon>
        <taxon>Ancylostoma</taxon>
    </lineage>
</organism>
<dbReference type="SUPFAM" id="SSF56112">
    <property type="entry name" value="Protein kinase-like (PK-like)"/>
    <property type="match status" value="1"/>
</dbReference>
<dbReference type="InterPro" id="IPR011009">
    <property type="entry name" value="Kinase-like_dom_sf"/>
</dbReference>